<dbReference type="EMBL" id="VCGU01000010">
    <property type="protein sequence ID" value="TRY68799.1"/>
    <property type="molecule type" value="Genomic_DNA"/>
</dbReference>
<feature type="transmembrane region" description="Helical" evidence="2">
    <location>
        <begin position="45"/>
        <end position="61"/>
    </location>
</feature>
<evidence type="ECO:0000313" key="3">
    <source>
        <dbReference type="EMBL" id="TRY68799.1"/>
    </source>
</evidence>
<protein>
    <submittedName>
        <fullName evidence="3">Uncharacterized protein</fullName>
    </submittedName>
</protein>
<keyword evidence="4" id="KW-1185">Reference proteome</keyword>
<evidence type="ECO:0000256" key="1">
    <source>
        <dbReference type="SAM" id="MobiDB-lite"/>
    </source>
</evidence>
<accession>A0A553NTP3</accession>
<dbReference type="GO" id="GO:0030247">
    <property type="term" value="F:polysaccharide binding"/>
    <property type="evidence" value="ECO:0007669"/>
    <property type="project" value="InterPro"/>
</dbReference>
<feature type="compositionally biased region" description="Acidic residues" evidence="1">
    <location>
        <begin position="199"/>
        <end position="214"/>
    </location>
</feature>
<dbReference type="InterPro" id="IPR008965">
    <property type="entry name" value="CBM2/CBM3_carb-bd_dom_sf"/>
</dbReference>
<dbReference type="OMA" id="AGPNMIH"/>
<keyword evidence="2" id="KW-0812">Transmembrane</keyword>
<name>A0A553NTP3_TIGCA</name>
<comment type="caution">
    <text evidence="3">The sequence shown here is derived from an EMBL/GenBank/DDBJ whole genome shotgun (WGS) entry which is preliminary data.</text>
</comment>
<keyword evidence="2" id="KW-1133">Transmembrane helix</keyword>
<gene>
    <name evidence="3" type="ORF">TCAL_04675</name>
</gene>
<dbReference type="STRING" id="6832.A0A553NTP3"/>
<evidence type="ECO:0000256" key="2">
    <source>
        <dbReference type="SAM" id="Phobius"/>
    </source>
</evidence>
<feature type="region of interest" description="Disordered" evidence="1">
    <location>
        <begin position="183"/>
        <end position="218"/>
    </location>
</feature>
<dbReference type="SUPFAM" id="SSF51445">
    <property type="entry name" value="(Trans)glycosidases"/>
    <property type="match status" value="1"/>
</dbReference>
<feature type="non-terminal residue" evidence="3">
    <location>
        <position position="1"/>
    </location>
</feature>
<reference evidence="3 4" key="1">
    <citation type="journal article" date="2018" name="Nat. Ecol. Evol.">
        <title>Genomic signatures of mitonuclear coevolution across populations of Tigriopus californicus.</title>
        <authorList>
            <person name="Barreto F.S."/>
            <person name="Watson E.T."/>
            <person name="Lima T.G."/>
            <person name="Willett C.S."/>
            <person name="Edmands S."/>
            <person name="Li W."/>
            <person name="Burton R.S."/>
        </authorList>
    </citation>
    <scope>NUCLEOTIDE SEQUENCE [LARGE SCALE GENOMIC DNA]</scope>
    <source>
        <strain evidence="3 4">San Diego</strain>
    </source>
</reference>
<dbReference type="Gene3D" id="3.20.20.80">
    <property type="entry name" value="Glycosidases"/>
    <property type="match status" value="1"/>
</dbReference>
<dbReference type="AlphaFoldDB" id="A0A553NTP3"/>
<dbReference type="Gene3D" id="2.60.40.290">
    <property type="match status" value="1"/>
</dbReference>
<dbReference type="InterPro" id="IPR017853">
    <property type="entry name" value="GH"/>
</dbReference>
<evidence type="ECO:0000313" key="4">
    <source>
        <dbReference type="Proteomes" id="UP000318571"/>
    </source>
</evidence>
<dbReference type="SUPFAM" id="SSF49384">
    <property type="entry name" value="Carbohydrate-binding domain"/>
    <property type="match status" value="1"/>
</dbReference>
<dbReference type="GO" id="GO:0004553">
    <property type="term" value="F:hydrolase activity, hydrolyzing O-glycosyl compounds"/>
    <property type="evidence" value="ECO:0007669"/>
    <property type="project" value="InterPro"/>
</dbReference>
<keyword evidence="2" id="KW-0472">Membrane</keyword>
<dbReference type="InterPro" id="IPR012291">
    <property type="entry name" value="CBM2_carb-bd_dom_sf"/>
</dbReference>
<dbReference type="Proteomes" id="UP000318571">
    <property type="component" value="Chromosome 1"/>
</dbReference>
<organism evidence="3 4">
    <name type="scientific">Tigriopus californicus</name>
    <name type="common">Marine copepod</name>
    <dbReference type="NCBI Taxonomy" id="6832"/>
    <lineage>
        <taxon>Eukaryota</taxon>
        <taxon>Metazoa</taxon>
        <taxon>Ecdysozoa</taxon>
        <taxon>Arthropoda</taxon>
        <taxon>Crustacea</taxon>
        <taxon>Multicrustacea</taxon>
        <taxon>Hexanauplia</taxon>
        <taxon>Copepoda</taxon>
        <taxon>Harpacticoida</taxon>
        <taxon>Harpacticidae</taxon>
        <taxon>Tigriopus</taxon>
    </lineage>
</organism>
<sequence>LKGSKKSGRGLLTFYIKKVTFFRLCLIVKLDLDLFTRAIMTRTTLVLAIILPIALSSFIPLDPYRQGNKRRLQVLDVTVYNNQGQCDPHVEEWNVWDGGFVGKIQVDEDKSKDWTVEIELDKSVDSFEVFGGQTDKSSGDKFVVTSGDCESSQFVVMGKFAKNAVGPMLKTIKVNNEAIIFCNKEDEPSPVETQPDGPNETEETEDEQGEEEAAETVVSPAVVPGSRNHVDLPEKIIGLYVLLADDDEDGFESEAEWEPKLYSWQQNAANVLFFTFIHPTTMDVPPSFKKLSDTRGTNTEGAVPADTTIIFAIGGYAYSIDPNPWDWLTSKEKAEAMAEKVAKWYDDYNCDGIDLDLEEGAGAKKEAGPNMIHFVRKLRQLQPKMIISQPTYGYPQVQAEIDVINAGWDENGKSTNLIDTVGLMVYEGDQALNYVKNYANGAGQWEGFPVKVNVPTDAILLGAKGSIRPDVAIRLAKESVNQNLRGIMVWYTSVKNGFKYSPVWDWTEDSSLGLLEARRVFDEHLAHQSG</sequence>
<proteinExistence type="predicted"/>